<dbReference type="Pfam" id="PF24345">
    <property type="entry name" value="PH_24"/>
    <property type="match status" value="1"/>
</dbReference>
<proteinExistence type="predicted"/>
<feature type="domain" description="DBL homology" evidence="2">
    <location>
        <begin position="971"/>
        <end position="1143"/>
    </location>
</feature>
<evidence type="ECO:0000259" key="3">
    <source>
        <dbReference type="Pfam" id="PF24344"/>
    </source>
</evidence>
<feature type="region of interest" description="Disordered" evidence="1">
    <location>
        <begin position="422"/>
        <end position="563"/>
    </location>
</feature>
<name>A0AAN9UMA4_9PEZI</name>
<reference evidence="5 6" key="1">
    <citation type="journal article" date="2023" name="PLoS ONE">
        <title>Cytospora paraplurivora sp. nov. isolated from orchards with fruit tree decline syndrome in Ontario, Canada.</title>
        <authorList>
            <person name="Ilyukhin E."/>
            <person name="Nguyen H.D.T."/>
            <person name="Castle A.J."/>
            <person name="Ellouze W."/>
        </authorList>
    </citation>
    <scope>NUCLEOTIDE SEQUENCE [LARGE SCALE GENOMIC DNA]</scope>
    <source>
        <strain evidence="5 6">FDS-564</strain>
    </source>
</reference>
<feature type="domain" description="PH" evidence="3">
    <location>
        <begin position="1205"/>
        <end position="1344"/>
    </location>
</feature>
<feature type="compositionally biased region" description="Low complexity" evidence="1">
    <location>
        <begin position="1404"/>
        <end position="1427"/>
    </location>
</feature>
<feature type="region of interest" description="Disordered" evidence="1">
    <location>
        <begin position="649"/>
        <end position="880"/>
    </location>
</feature>
<accession>A0AAN9UMA4</accession>
<feature type="compositionally biased region" description="Polar residues" evidence="1">
    <location>
        <begin position="1573"/>
        <end position="1586"/>
    </location>
</feature>
<dbReference type="EMBL" id="JAJSPL020000001">
    <property type="protein sequence ID" value="KAK7749487.1"/>
    <property type="molecule type" value="Genomic_DNA"/>
</dbReference>
<feature type="compositionally biased region" description="Basic and acidic residues" evidence="1">
    <location>
        <begin position="199"/>
        <end position="209"/>
    </location>
</feature>
<feature type="region of interest" description="Disordered" evidence="1">
    <location>
        <begin position="1"/>
        <end position="91"/>
    </location>
</feature>
<comment type="caution">
    <text evidence="5">The sequence shown here is derived from an EMBL/GenBank/DDBJ whole genome shotgun (WGS) entry which is preliminary data.</text>
</comment>
<organism evidence="5 6">
    <name type="scientific">Cytospora paraplurivora</name>
    <dbReference type="NCBI Taxonomy" id="2898453"/>
    <lineage>
        <taxon>Eukaryota</taxon>
        <taxon>Fungi</taxon>
        <taxon>Dikarya</taxon>
        <taxon>Ascomycota</taxon>
        <taxon>Pezizomycotina</taxon>
        <taxon>Sordariomycetes</taxon>
        <taxon>Sordariomycetidae</taxon>
        <taxon>Diaporthales</taxon>
        <taxon>Cytosporaceae</taxon>
        <taxon>Cytospora</taxon>
    </lineage>
</organism>
<feature type="compositionally biased region" description="Acidic residues" evidence="1">
    <location>
        <begin position="1531"/>
        <end position="1551"/>
    </location>
</feature>
<sequence>MAPAKPRDDEGNKDKDKPPSSPRRASPVNNNTPAAAKRSGNNGVATPLNRRNSGSPMPKSAPAASGAGGVRKNSTRKHTEPSLLGDFLLGRPSPARVAAARRRSADAAAVRAELRQQMRQDAIRRVQQPGKVEARVKAWQKANAAAMAEGNPEDAASEPTEVAVHIDAESVTEEDRVRIKSRQKPKRKSSSPKSSPTGKSDDTKDETGVKRTSTTAPKEREKAKPKEYPFGGPRLKNPPKKRIVSDDNWMKRNKAYAAQKAAGAGKKPAGNLGPSPIPKDFLQRTYKTPKMQDKIKEWAKRIEVPESPAPPRIPRSSGPTKRYSTKSGDTITVEESASGVSGPVRNQASHNIITVEETTSGVSSTERSQASHNVITVEEEASTRSESTRTWSGRTGGDGIKIRARGATSPIVSVGDGVRIRPLRNKTPGSVDDGIRVRPARTSPLPDDGIRVRPVGRASTEDALARSASPRKTSRERTLRVPSTRRERTPPATIEVIEEPETEIETPTKKPTSRRPSRMMQHATATATTMTETETTLSDESQSWTSDESNSRADSVRPSSAPAKSLADIPFGYSAFSVLELPVGADHHHIKRPRSQQRTSSFRAVPKAFRKIVTGAKEIVVHDRAELPKPATNKPPSIESWLNGTVDPFVDQAVPKTPSLEEIPETDVRRQAPAEPRRQASVEPQRRASVEPQRRTSVEPQRRTSVEPRRQATPDSRQKREPATHLGSRQSRDEQSRDDDDSQTEVPERPTEPYPKPTVGLKRSKATRNSISPSKHAPAKKPLREALSNLFKGESSGHKFPTKAYSSYEDVGPDSEISYMEEAEDIDRYDSRRHSTGPRERSPSPESSFISTDISSNTGGPYMSPAIPRRQPPPTNGRHELSTIASEESESTYGSETLSTISESTVTQTTGITRSTAISRRSKGSGLKRRLTKHSDLVSVLSLPDDADTPLRSRSIRSTSSLRRRTSKLGRVTVEDLLREFAVDEDFYQRELKTLVDGAIPVLLNQVVKGNREYAMDLFGPSTDGRADIASKTVVNIGIALEKLRNLHNRAPLHDVNRILTWLLTAYPIYNRYLDVWRLGFEGIVVNLAPSPGKADDEDSLVNAMPRNEYGDVVDTQGQPVDLQRLLTRPLARIKGLLKLLRVSQPRSSPWVVDGTLTRIQGAQAIGNQHPELAVAIDDFSTLQEKARRRHRQEVARKTDEDAITTDTTRCCDLRTLNFMERVLIDPNRQVNAKDFFSLDLSHSSGQRVECQIELVYRDKPKDPLDKGDILIRDVGHSRCCLMFPPIPKTAISVRTTEDPCVMVCMIRGRHNGREWYETFTLSTDLEDQVLDWIDILPTTPVPPSTIRGPIETNSAAHTPNPAVDVPLGVRTGSGKSRKGSPPQLSPKPRTPSQYQSYRETSPDRPTTPTSSTSSFSDSPSPDRTPTQKTSREPSRPRSLPVIPPKAETTPLHEGMRPDPLNLIKSSSKTETDGEHAAPSPPVHRTFSSKTSPTLSPPVDMNPPSRMKRRGSSPLKHEFRPSDVSSSSSETDSESASDVESSSDELDEVDVPDTQPAISIKQDPQVSAVESAVSDNSIAPSQSASQVGLYGRLGPGGAKDPEYIIKSIASISYWSDKQGQWREVLDGPCSIIITPGLIEAYPLATHSASTPGALNSSGSSETAYPDPSRMQPLIALELTPIVLIRQSTALDLEVRSPVRPYCKLSTIDGKIFRFRAPSADEGSTLYTAVHQARLNNAKYKALEEEARFRSFGQAQMADQTPDSQASSSQRRSWFGRKNSYRASTRAPSQSVSQSQGTASSISAPSLLKRLTGGGDLPFNINKSSIDRHRRSASGIGGLASLYTSGSSSGGGMTPPRSPSISLAGASGRTQALGNDNLKIRCHLLVTPTKWEDYGNCRLQITRPPPGMRQELRIRHGMEKRVIVTKIPKKTFGFGSADPDKEPVTILDVVLGSKCFGRLGSRGIILNVWGEVRDENNNVGLAPAKGGLSGKVTKWCFQCSSATEASWIFGLVAQEVDVGLADPLLPPPPW</sequence>
<feature type="compositionally biased region" description="Basic and acidic residues" evidence="1">
    <location>
        <begin position="1"/>
        <end position="18"/>
    </location>
</feature>
<feature type="compositionally biased region" description="Low complexity" evidence="1">
    <location>
        <begin position="53"/>
        <end position="65"/>
    </location>
</feature>
<feature type="compositionally biased region" description="Polar residues" evidence="1">
    <location>
        <begin position="1391"/>
        <end position="1400"/>
    </location>
</feature>
<feature type="compositionally biased region" description="Low complexity" evidence="1">
    <location>
        <begin position="255"/>
        <end position="273"/>
    </location>
</feature>
<feature type="compositionally biased region" description="Low complexity" evidence="1">
    <location>
        <begin position="523"/>
        <end position="536"/>
    </location>
</feature>
<evidence type="ECO:0000256" key="1">
    <source>
        <dbReference type="SAM" id="MobiDB-lite"/>
    </source>
</evidence>
<dbReference type="Pfam" id="PF24340">
    <property type="entry name" value="DH_2"/>
    <property type="match status" value="1"/>
</dbReference>
<gene>
    <name evidence="5" type="ORF">SLS53_000062</name>
</gene>
<evidence type="ECO:0000313" key="5">
    <source>
        <dbReference type="EMBL" id="KAK7749487.1"/>
    </source>
</evidence>
<dbReference type="InterPro" id="IPR056222">
    <property type="entry name" value="PH_23"/>
</dbReference>
<feature type="compositionally biased region" description="Basic and acidic residues" evidence="1">
    <location>
        <begin position="826"/>
        <end position="843"/>
    </location>
</feature>
<dbReference type="PANTHER" id="PTHR24216">
    <property type="entry name" value="PAXILLIN-RELATED"/>
    <property type="match status" value="1"/>
</dbReference>
<feature type="region of interest" description="Disordered" evidence="1">
    <location>
        <begin position="142"/>
        <end position="286"/>
    </location>
</feature>
<feature type="compositionally biased region" description="Basic and acidic residues" evidence="1">
    <location>
        <begin position="666"/>
        <end position="723"/>
    </location>
</feature>
<feature type="compositionally biased region" description="Basic residues" evidence="1">
    <location>
        <begin position="179"/>
        <end position="190"/>
    </location>
</feature>
<evidence type="ECO:0000259" key="2">
    <source>
        <dbReference type="Pfam" id="PF24340"/>
    </source>
</evidence>
<dbReference type="PANTHER" id="PTHR24216:SF8">
    <property type="entry name" value="PAXILLIN, ISOFORM F"/>
    <property type="match status" value="1"/>
</dbReference>
<feature type="compositionally biased region" description="Basic and acidic residues" evidence="1">
    <location>
        <begin position="217"/>
        <end position="227"/>
    </location>
</feature>
<evidence type="ECO:0000259" key="4">
    <source>
        <dbReference type="Pfam" id="PF24345"/>
    </source>
</evidence>
<dbReference type="Pfam" id="PF24344">
    <property type="entry name" value="PH_23"/>
    <property type="match status" value="1"/>
</dbReference>
<dbReference type="InterPro" id="IPR056223">
    <property type="entry name" value="PH_24"/>
</dbReference>
<feature type="compositionally biased region" description="Polar residues" evidence="1">
    <location>
        <begin position="1780"/>
        <end position="1803"/>
    </location>
</feature>
<feature type="region of interest" description="Disordered" evidence="1">
    <location>
        <begin position="1754"/>
        <end position="1804"/>
    </location>
</feature>
<feature type="compositionally biased region" description="Basic and acidic residues" evidence="1">
    <location>
        <begin position="473"/>
        <end position="489"/>
    </location>
</feature>
<dbReference type="Proteomes" id="UP001320245">
    <property type="component" value="Unassembled WGS sequence"/>
</dbReference>
<protein>
    <submittedName>
        <fullName evidence="5">Uncharacterized protein</fullName>
    </submittedName>
</protein>
<feature type="compositionally biased region" description="Basic and acidic residues" evidence="1">
    <location>
        <begin position="164"/>
        <end position="178"/>
    </location>
</feature>
<feature type="compositionally biased region" description="Polar residues" evidence="1">
    <location>
        <begin position="27"/>
        <end position="52"/>
    </location>
</feature>
<feature type="region of interest" description="Disordered" evidence="1">
    <location>
        <begin position="1339"/>
        <end position="1588"/>
    </location>
</feature>
<keyword evidence="6" id="KW-1185">Reference proteome</keyword>
<feature type="region of interest" description="Disordered" evidence="1">
    <location>
        <begin position="299"/>
        <end position="401"/>
    </location>
</feature>
<feature type="compositionally biased region" description="Polar residues" evidence="1">
    <location>
        <begin position="1754"/>
        <end position="1771"/>
    </location>
</feature>
<feature type="domain" description="PH" evidence="4">
    <location>
        <begin position="1599"/>
        <end position="1748"/>
    </location>
</feature>
<dbReference type="InterPro" id="IPR056416">
    <property type="entry name" value="DH_2_fung"/>
</dbReference>
<feature type="compositionally biased region" description="Polar residues" evidence="1">
    <location>
        <begin position="325"/>
        <end position="352"/>
    </location>
</feature>
<feature type="compositionally biased region" description="Polar residues" evidence="1">
    <location>
        <begin position="538"/>
        <end position="548"/>
    </location>
</feature>
<feature type="compositionally biased region" description="Low complexity" evidence="1">
    <location>
        <begin position="354"/>
        <end position="368"/>
    </location>
</feature>
<evidence type="ECO:0000313" key="6">
    <source>
        <dbReference type="Proteomes" id="UP001320245"/>
    </source>
</evidence>
<feature type="compositionally biased region" description="Polar residues" evidence="1">
    <location>
        <begin position="849"/>
        <end position="859"/>
    </location>
</feature>